<dbReference type="EMBL" id="BMAV01025280">
    <property type="protein sequence ID" value="GFS40249.1"/>
    <property type="molecule type" value="Genomic_DNA"/>
</dbReference>
<reference evidence="1" key="1">
    <citation type="submission" date="2020-08" db="EMBL/GenBank/DDBJ databases">
        <title>Multicomponent nature underlies the extraordinary mechanical properties of spider dragline silk.</title>
        <authorList>
            <person name="Kono N."/>
            <person name="Nakamura H."/>
            <person name="Mori M."/>
            <person name="Yoshida Y."/>
            <person name="Ohtoshi R."/>
            <person name="Malay A.D."/>
            <person name="Moran D.A.P."/>
            <person name="Tomita M."/>
            <person name="Numata K."/>
            <person name="Arakawa K."/>
        </authorList>
    </citation>
    <scope>NUCLEOTIDE SEQUENCE</scope>
</reference>
<name>A0A8X6MC90_9ARAC</name>
<protein>
    <submittedName>
        <fullName evidence="1">Uncharacterized protein</fullName>
    </submittedName>
</protein>
<proteinExistence type="predicted"/>
<sequence length="89" mass="10016">MSLFIAYSQLISQPKLISYCKLKCQFSGNVTNAGDQDINLSGEHFNVSFTCKRSRRVLNFNTPFPIESALKVRELDLGACVVLIHFEDS</sequence>
<accession>A0A8X6MC90</accession>
<organism evidence="1 2">
    <name type="scientific">Trichonephila inaurata madagascariensis</name>
    <dbReference type="NCBI Taxonomy" id="2747483"/>
    <lineage>
        <taxon>Eukaryota</taxon>
        <taxon>Metazoa</taxon>
        <taxon>Ecdysozoa</taxon>
        <taxon>Arthropoda</taxon>
        <taxon>Chelicerata</taxon>
        <taxon>Arachnida</taxon>
        <taxon>Araneae</taxon>
        <taxon>Araneomorphae</taxon>
        <taxon>Entelegynae</taxon>
        <taxon>Araneoidea</taxon>
        <taxon>Nephilidae</taxon>
        <taxon>Trichonephila</taxon>
        <taxon>Trichonephila inaurata</taxon>
    </lineage>
</organism>
<evidence type="ECO:0000313" key="1">
    <source>
        <dbReference type="EMBL" id="GFS40249.1"/>
    </source>
</evidence>
<dbReference type="AlphaFoldDB" id="A0A8X6MC90"/>
<dbReference type="Proteomes" id="UP000886998">
    <property type="component" value="Unassembled WGS sequence"/>
</dbReference>
<comment type="caution">
    <text evidence="1">The sequence shown here is derived from an EMBL/GenBank/DDBJ whole genome shotgun (WGS) entry which is preliminary data.</text>
</comment>
<keyword evidence="2" id="KW-1185">Reference proteome</keyword>
<evidence type="ECO:0000313" key="2">
    <source>
        <dbReference type="Proteomes" id="UP000886998"/>
    </source>
</evidence>
<gene>
    <name evidence="1" type="ORF">TNIN_186651</name>
</gene>